<dbReference type="PANTHER" id="PTHR30026:SF22">
    <property type="entry name" value="OUTER MEMBRANE EFFLUX PROTEIN"/>
    <property type="match status" value="1"/>
</dbReference>
<dbReference type="GO" id="GO:0015562">
    <property type="term" value="F:efflux transmembrane transporter activity"/>
    <property type="evidence" value="ECO:0007669"/>
    <property type="project" value="InterPro"/>
</dbReference>
<evidence type="ECO:0000256" key="2">
    <source>
        <dbReference type="ARBA" id="ARBA00007613"/>
    </source>
</evidence>
<sequence>MGHRGTARGSRRSGRNAFATQFGPGLRRAASAALLALAPFAAEAETLGDALAFGYEYSGLLEQNRALLRAADEDVAQAIAALRPVVSYAAQASVGAPLGGLSDYQIDQSLSVSAQMTVYDGGANRLAIDAQKELVLGTRAALVGVEQDVLLRIVVAYMEIRRSQQFVSLRQNNVRLITQELRAAEDRFEVGEVTRTDVSLAEARLAAARSLLAAEQGGLAQAIGEFRAAVGRAPGDLQPVPLADVPATLEEARAIALRNHPAIEEAQRNVAATELNIRRAEAAVRPQVTVNGRLSADLEGNESASLGLNVGGPIYQGGAIASQVRQVMARRDAARAGLHVVSDNVAQNVGIAWTGLEVARASDVALAQQVTAATVAFNSIREEATLGARTTLDVLNAEQELLTARADLISSQVDETIATYRLLSTMGLLTAEHLGLAVQIYDPAAYYNLVRTAPSALSEQGRALDRVLEAIGD</sequence>
<evidence type="ECO:0000256" key="4">
    <source>
        <dbReference type="ARBA" id="ARBA00022452"/>
    </source>
</evidence>
<evidence type="ECO:0000256" key="6">
    <source>
        <dbReference type="ARBA" id="ARBA00023136"/>
    </source>
</evidence>
<protein>
    <submittedName>
        <fullName evidence="8">Outer membrane protein</fullName>
    </submittedName>
</protein>
<dbReference type="InterPro" id="IPR010130">
    <property type="entry name" value="T1SS_OMP_TolC"/>
</dbReference>
<dbReference type="EMBL" id="FQYO01000002">
    <property type="protein sequence ID" value="SHI63563.1"/>
    <property type="molecule type" value="Genomic_DNA"/>
</dbReference>
<gene>
    <name evidence="8" type="ORF">SAMN05444417_1326</name>
</gene>
<dbReference type="AlphaFoldDB" id="A0A1M6CRS5"/>
<dbReference type="SUPFAM" id="SSF56954">
    <property type="entry name" value="Outer membrane efflux proteins (OEP)"/>
    <property type="match status" value="1"/>
</dbReference>
<keyword evidence="7" id="KW-0998">Cell outer membrane</keyword>
<name>A0A1M6CRS5_9RHOB</name>
<dbReference type="InterPro" id="IPR051906">
    <property type="entry name" value="TolC-like"/>
</dbReference>
<evidence type="ECO:0000313" key="8">
    <source>
        <dbReference type="EMBL" id="SHI63563.1"/>
    </source>
</evidence>
<dbReference type="OrthoDB" id="9789368at2"/>
<dbReference type="Proteomes" id="UP000184292">
    <property type="component" value="Unassembled WGS sequence"/>
</dbReference>
<dbReference type="GO" id="GO:0015288">
    <property type="term" value="F:porin activity"/>
    <property type="evidence" value="ECO:0007669"/>
    <property type="project" value="TreeGrafter"/>
</dbReference>
<dbReference type="InterPro" id="IPR003423">
    <property type="entry name" value="OMP_efflux"/>
</dbReference>
<dbReference type="STRING" id="1447782.SAMN05444417_1326"/>
<comment type="subcellular location">
    <subcellularLocation>
        <location evidence="1">Cell outer membrane</location>
    </subcellularLocation>
</comment>
<keyword evidence="5" id="KW-0812">Transmembrane</keyword>
<evidence type="ECO:0000256" key="3">
    <source>
        <dbReference type="ARBA" id="ARBA00022448"/>
    </source>
</evidence>
<keyword evidence="9" id="KW-1185">Reference proteome</keyword>
<dbReference type="PANTHER" id="PTHR30026">
    <property type="entry name" value="OUTER MEMBRANE PROTEIN TOLC"/>
    <property type="match status" value="1"/>
</dbReference>
<organism evidence="8 9">
    <name type="scientific">Wenxinia saemankumensis</name>
    <dbReference type="NCBI Taxonomy" id="1447782"/>
    <lineage>
        <taxon>Bacteria</taxon>
        <taxon>Pseudomonadati</taxon>
        <taxon>Pseudomonadota</taxon>
        <taxon>Alphaproteobacteria</taxon>
        <taxon>Rhodobacterales</taxon>
        <taxon>Roseobacteraceae</taxon>
        <taxon>Wenxinia</taxon>
    </lineage>
</organism>
<proteinExistence type="inferred from homology"/>
<keyword evidence="6" id="KW-0472">Membrane</keyword>
<keyword evidence="3" id="KW-0813">Transport</keyword>
<evidence type="ECO:0000256" key="7">
    <source>
        <dbReference type="ARBA" id="ARBA00023237"/>
    </source>
</evidence>
<dbReference type="RefSeq" id="WP_083601184.1">
    <property type="nucleotide sequence ID" value="NZ_FQYO01000002.1"/>
</dbReference>
<keyword evidence="4" id="KW-1134">Transmembrane beta strand</keyword>
<accession>A0A1M6CRS5</accession>
<dbReference type="GO" id="GO:0009279">
    <property type="term" value="C:cell outer membrane"/>
    <property type="evidence" value="ECO:0007669"/>
    <property type="project" value="UniProtKB-SubCell"/>
</dbReference>
<dbReference type="NCBIfam" id="TIGR01844">
    <property type="entry name" value="type_I_sec_TolC"/>
    <property type="match status" value="1"/>
</dbReference>
<reference evidence="8 9" key="1">
    <citation type="submission" date="2016-11" db="EMBL/GenBank/DDBJ databases">
        <authorList>
            <person name="Jaros S."/>
            <person name="Januszkiewicz K."/>
            <person name="Wedrychowicz H."/>
        </authorList>
    </citation>
    <scope>NUCLEOTIDE SEQUENCE [LARGE SCALE GENOMIC DNA]</scope>
    <source>
        <strain evidence="8 9">DSM 100565</strain>
    </source>
</reference>
<comment type="similarity">
    <text evidence="2">Belongs to the outer membrane factor (OMF) (TC 1.B.17) family.</text>
</comment>
<evidence type="ECO:0000313" key="9">
    <source>
        <dbReference type="Proteomes" id="UP000184292"/>
    </source>
</evidence>
<dbReference type="Pfam" id="PF02321">
    <property type="entry name" value="OEP"/>
    <property type="match status" value="2"/>
</dbReference>
<evidence type="ECO:0000256" key="5">
    <source>
        <dbReference type="ARBA" id="ARBA00022692"/>
    </source>
</evidence>
<dbReference type="GO" id="GO:1990281">
    <property type="term" value="C:efflux pump complex"/>
    <property type="evidence" value="ECO:0007669"/>
    <property type="project" value="TreeGrafter"/>
</dbReference>
<dbReference type="Gene3D" id="1.20.1600.10">
    <property type="entry name" value="Outer membrane efflux proteins (OEP)"/>
    <property type="match status" value="1"/>
</dbReference>
<evidence type="ECO:0000256" key="1">
    <source>
        <dbReference type="ARBA" id="ARBA00004442"/>
    </source>
</evidence>